<feature type="coiled-coil region" evidence="2">
    <location>
        <begin position="220"/>
        <end position="261"/>
    </location>
</feature>
<keyword evidence="1" id="KW-0863">Zinc-finger</keyword>
<keyword evidence="1" id="KW-0862">Zinc</keyword>
<keyword evidence="2" id="KW-0175">Coiled coil</keyword>
<keyword evidence="6" id="KW-1185">Reference proteome</keyword>
<comment type="caution">
    <text evidence="5">The sequence shown here is derived from an EMBL/GenBank/DDBJ whole genome shotgun (WGS) entry which is preliminary data.</text>
</comment>
<evidence type="ECO:0000313" key="6">
    <source>
        <dbReference type="Proteomes" id="UP000701801"/>
    </source>
</evidence>
<organism evidence="5 6">
    <name type="scientific">Hymenoscyphus albidus</name>
    <dbReference type="NCBI Taxonomy" id="595503"/>
    <lineage>
        <taxon>Eukaryota</taxon>
        <taxon>Fungi</taxon>
        <taxon>Dikarya</taxon>
        <taxon>Ascomycota</taxon>
        <taxon>Pezizomycotina</taxon>
        <taxon>Leotiomycetes</taxon>
        <taxon>Helotiales</taxon>
        <taxon>Helotiaceae</taxon>
        <taxon>Hymenoscyphus</taxon>
    </lineage>
</organism>
<dbReference type="EMBL" id="CAJVRM010000116">
    <property type="protein sequence ID" value="CAG8974760.1"/>
    <property type="molecule type" value="Genomic_DNA"/>
</dbReference>
<reference evidence="5" key="1">
    <citation type="submission" date="2021-07" db="EMBL/GenBank/DDBJ databases">
        <authorList>
            <person name="Durling M."/>
        </authorList>
    </citation>
    <scope>NUCLEOTIDE SEQUENCE</scope>
</reference>
<feature type="compositionally biased region" description="Basic and acidic residues" evidence="3">
    <location>
        <begin position="120"/>
        <end position="133"/>
    </location>
</feature>
<feature type="region of interest" description="Disordered" evidence="3">
    <location>
        <begin position="780"/>
        <end position="820"/>
    </location>
</feature>
<keyword evidence="1" id="KW-0479">Metal-binding</keyword>
<dbReference type="AlphaFoldDB" id="A0A9N9Q0B4"/>
<evidence type="ECO:0000256" key="2">
    <source>
        <dbReference type="SAM" id="Coils"/>
    </source>
</evidence>
<dbReference type="GO" id="GO:0008270">
    <property type="term" value="F:zinc ion binding"/>
    <property type="evidence" value="ECO:0007669"/>
    <property type="project" value="UniProtKB-KW"/>
</dbReference>
<feature type="region of interest" description="Disordered" evidence="3">
    <location>
        <begin position="647"/>
        <end position="723"/>
    </location>
</feature>
<protein>
    <recommendedName>
        <fullName evidence="4">C2H2-type domain-containing protein</fullName>
    </recommendedName>
</protein>
<feature type="compositionally biased region" description="Polar residues" evidence="3">
    <location>
        <begin position="191"/>
        <end position="207"/>
    </location>
</feature>
<sequence length="820" mass="93350">MMHEETKYRFSSVAEAVSHQSLIYGLHQEDQTTTITRNERSQSLIGLTVTDLRLKGSKCLNRVSIKERKLIEEMTTHFREVYPELIGEPSAKNMTNSPLIDRAAALMSLRRGMQTQLQPDKQDHDEGKRKACDEETQADDNNDQMIEARRDKAMDQHLQTTAIGLTDKPLPSPEHRSKKRARIAFEDQDFRQPTLNVQEGISPMNQPQEKHRTPLERRLISEVKRSMMEIREMRDEWNREVQELAKREENQKSTIQTLRKEKTHLESARDERKNTGESSIKDVLYLKNEEIWKLTKRIKEMEKLAHFTRVESTSPLLCWEEVTNTMSVLSSELNLILTGHDQRKPLLIPNTIENPELAKLIRCALGNDGEEMGSERLVLRRWAAKYDPEVVIRNLILAAVKDWVFMSSFPKLNPKAAPLLEAYRESVQTHGKSYPFSPNRDLSTNIRRDMAEHTSRLLKALAPLFLPSSSEQTKENIQSWGHNDDTSEDRRFRLQGIFEAALALKARTLLSENTFEFVIHKLGTPATNLNEQAPNLSLLATVHMHPREEFGRGDQMSDALVNSNTFFDKTHPGEGSLKSCELTVQRRDLPQWSPNVWQMDIADNEALLSRQLQQEPNPKGQRKCLRYNVLFTGLQIHGINVHNEVVKPPTELGTRPHTIPKGKGESPIDSSNQINKSPGPKQPDICAKFNDLDQSGSKSSYAGDKKTRNPKIQQPKLPKEGRKVAKTLRDFKCDLCVRPFTRFQNMKNHQTRGGCRGCPHCGQPIKGRSALIEHILEKHPTASDNNRAGSSSHSSENFCGRPKDGEQQGGNGQDTAENGL</sequence>
<evidence type="ECO:0000259" key="4">
    <source>
        <dbReference type="PROSITE" id="PS50157"/>
    </source>
</evidence>
<evidence type="ECO:0000256" key="1">
    <source>
        <dbReference type="PROSITE-ProRule" id="PRU00042"/>
    </source>
</evidence>
<feature type="region of interest" description="Disordered" evidence="3">
    <location>
        <begin position="165"/>
        <end position="213"/>
    </location>
</feature>
<dbReference type="InterPro" id="IPR013087">
    <property type="entry name" value="Znf_C2H2_type"/>
</dbReference>
<name>A0A9N9Q0B4_9HELO</name>
<feature type="domain" description="C2H2-type" evidence="4">
    <location>
        <begin position="731"/>
        <end position="765"/>
    </location>
</feature>
<dbReference type="Gene3D" id="3.30.160.60">
    <property type="entry name" value="Classic Zinc Finger"/>
    <property type="match status" value="1"/>
</dbReference>
<proteinExistence type="predicted"/>
<dbReference type="OrthoDB" id="303107at2759"/>
<dbReference type="PROSITE" id="PS50157">
    <property type="entry name" value="ZINC_FINGER_C2H2_2"/>
    <property type="match status" value="1"/>
</dbReference>
<gene>
    <name evidence="5" type="ORF">HYALB_00000371</name>
</gene>
<accession>A0A9N9Q0B4</accession>
<feature type="region of interest" description="Disordered" evidence="3">
    <location>
        <begin position="113"/>
        <end position="138"/>
    </location>
</feature>
<evidence type="ECO:0000256" key="3">
    <source>
        <dbReference type="SAM" id="MobiDB-lite"/>
    </source>
</evidence>
<feature type="compositionally biased region" description="Polar residues" evidence="3">
    <location>
        <begin position="782"/>
        <end position="797"/>
    </location>
</feature>
<evidence type="ECO:0000313" key="5">
    <source>
        <dbReference type="EMBL" id="CAG8974760.1"/>
    </source>
</evidence>
<dbReference type="Proteomes" id="UP000701801">
    <property type="component" value="Unassembled WGS sequence"/>
</dbReference>